<dbReference type="InterPro" id="IPR017871">
    <property type="entry name" value="ABC_transporter-like_CS"/>
</dbReference>
<dbReference type="Pfam" id="PF00664">
    <property type="entry name" value="ABC_membrane"/>
    <property type="match status" value="2"/>
</dbReference>
<feature type="domain" description="ABC transporter" evidence="10">
    <location>
        <begin position="1443"/>
        <end position="1690"/>
    </location>
</feature>
<feature type="transmembrane region" description="Helical" evidence="9">
    <location>
        <begin position="590"/>
        <end position="613"/>
    </location>
</feature>
<dbReference type="OrthoDB" id="6500128at2759"/>
<dbReference type="CDD" id="cd18596">
    <property type="entry name" value="ABC_6TM_VMR1_D1_like"/>
    <property type="match status" value="1"/>
</dbReference>
<dbReference type="SMART" id="SM00382">
    <property type="entry name" value="AAA"/>
    <property type="match status" value="2"/>
</dbReference>
<keyword evidence="3 9" id="KW-0812">Transmembrane</keyword>
<dbReference type="Gene3D" id="3.40.50.300">
    <property type="entry name" value="P-loop containing nucleotide triphosphate hydrolases"/>
    <property type="match status" value="2"/>
</dbReference>
<dbReference type="Proteomes" id="UP000054097">
    <property type="component" value="Unassembled WGS sequence"/>
</dbReference>
<evidence type="ECO:0000256" key="7">
    <source>
        <dbReference type="ARBA" id="ARBA00023136"/>
    </source>
</evidence>
<feature type="domain" description="ABC transporter" evidence="10">
    <location>
        <begin position="763"/>
        <end position="995"/>
    </location>
</feature>
<feature type="region of interest" description="Disordered" evidence="8">
    <location>
        <begin position="998"/>
        <end position="1045"/>
    </location>
</feature>
<dbReference type="InterPro" id="IPR003593">
    <property type="entry name" value="AAA+_ATPase"/>
</dbReference>
<keyword evidence="5" id="KW-0067">ATP-binding</keyword>
<reference evidence="12 13" key="1">
    <citation type="submission" date="2014-04" db="EMBL/GenBank/DDBJ databases">
        <authorList>
            <consortium name="DOE Joint Genome Institute"/>
            <person name="Kuo A."/>
            <person name="Zuccaro A."/>
            <person name="Kohler A."/>
            <person name="Nagy L.G."/>
            <person name="Floudas D."/>
            <person name="Copeland A."/>
            <person name="Barry K.W."/>
            <person name="Cichocki N."/>
            <person name="Veneault-Fourrey C."/>
            <person name="LaButti K."/>
            <person name="Lindquist E.A."/>
            <person name="Lipzen A."/>
            <person name="Lundell T."/>
            <person name="Morin E."/>
            <person name="Murat C."/>
            <person name="Sun H."/>
            <person name="Tunlid A."/>
            <person name="Henrissat B."/>
            <person name="Grigoriev I.V."/>
            <person name="Hibbett D.S."/>
            <person name="Martin F."/>
            <person name="Nordberg H.P."/>
            <person name="Cantor M.N."/>
            <person name="Hua S.X."/>
        </authorList>
    </citation>
    <scope>NUCLEOTIDE SEQUENCE [LARGE SCALE GENOMIC DNA]</scope>
    <source>
        <strain evidence="12 13">MAFF 305830</strain>
    </source>
</reference>
<dbReference type="InterPro" id="IPR036640">
    <property type="entry name" value="ABC1_TM_sf"/>
</dbReference>
<feature type="domain" description="ABC transmembrane type-1" evidence="11">
    <location>
        <begin position="1166"/>
        <end position="1405"/>
    </location>
</feature>
<evidence type="ECO:0000256" key="2">
    <source>
        <dbReference type="ARBA" id="ARBA00022448"/>
    </source>
</evidence>
<evidence type="ECO:0000256" key="5">
    <source>
        <dbReference type="ARBA" id="ARBA00022840"/>
    </source>
</evidence>
<evidence type="ECO:0000256" key="9">
    <source>
        <dbReference type="SAM" id="Phobius"/>
    </source>
</evidence>
<evidence type="ECO:0000256" key="3">
    <source>
        <dbReference type="ARBA" id="ARBA00022692"/>
    </source>
</evidence>
<keyword evidence="4" id="KW-0547">Nucleotide-binding</keyword>
<keyword evidence="7 9" id="KW-0472">Membrane</keyword>
<dbReference type="GO" id="GO:0016020">
    <property type="term" value="C:membrane"/>
    <property type="evidence" value="ECO:0007669"/>
    <property type="project" value="UniProtKB-SubCell"/>
</dbReference>
<feature type="transmembrane region" description="Helical" evidence="9">
    <location>
        <begin position="144"/>
        <end position="164"/>
    </location>
</feature>
<dbReference type="PANTHER" id="PTHR24223">
    <property type="entry name" value="ATP-BINDING CASSETTE SUB-FAMILY C"/>
    <property type="match status" value="1"/>
</dbReference>
<dbReference type="SUPFAM" id="SSF52540">
    <property type="entry name" value="P-loop containing nucleoside triphosphate hydrolases"/>
    <property type="match status" value="2"/>
</dbReference>
<evidence type="ECO:0000256" key="6">
    <source>
        <dbReference type="ARBA" id="ARBA00022989"/>
    </source>
</evidence>
<dbReference type="InterPro" id="IPR003439">
    <property type="entry name" value="ABC_transporter-like_ATP-bd"/>
</dbReference>
<evidence type="ECO:0000256" key="4">
    <source>
        <dbReference type="ARBA" id="ARBA00022741"/>
    </source>
</evidence>
<dbReference type="GO" id="GO:0140359">
    <property type="term" value="F:ABC-type transporter activity"/>
    <property type="evidence" value="ECO:0007669"/>
    <property type="project" value="InterPro"/>
</dbReference>
<sequence>MFASNLAEKVHNASLSMYNSHTAVLKNQLLPPAVTLVLYYLPLGIGAFILVRDVLTSIRPSNPLFRVLYRVLRFLVRPFRDYMQLEDMAEYDPDHPVIIESPQWKKWFLVSVGGIVGIAWGVMTLFIAAITEIFHETDPDAGKILFYLSSMTFFWIYSSLRLLLRPLRAAPVGNILFYLLHSLMALDLIADEFFASGHVPFPFVAEALFALAALFVAGTLPVSPVQPSNTVASPKAIPTSACSSPEDSVSFWQWVTFSFPSLYYTISMTRRLELEDVWSLSPRFLHANIFRKYLSLEDSRTTTQEKTKDKKSKPRSLIVFLLRANSADIILDITIEMYKAVAGFIPPYALKQLLAILSLKDDSPPDTIWGNKWVQAHFWALVTLVAHLSFAQCDLAQGWCTRRCYERTRGTIFCALHWKALRRRVVGGASTEAKDAKEEGEDDTANVKVGPNGLEEEKSADLGKVVNLMQGDAYAVAQRFWELSPLFGAPVRIGIALWFLYDLLGPSAFAGVGVILFAYVINVPLIKWNLYITRQSWKSRDKRMTGVNELFQSIRFLKLMGWENGWSNRVLEWREQELGWRVQENICSAILIFIWTWIPSATALASFVAYTLVSGKPLTVSVAFTALGVFSQLQSSMTQLPGHIFAMFHAWISMQRINTFLREEEVPDWASSLKRANNPPNHEQSATEQAEKIGYENATLEWHRVTAEATKKSTPGLLVDEVEAAETRVETEAGHPRLDLGQPLPLPDPTQEVNAIEAEARHAHHSNAAAPPGAEGRIQPFKLHDLNVFLPPGKLTLVTGITGAGKTAFLVGLLGEMNLLHGIVHLDKSSHRVAYCAQSPWIEHATIRDNIVYASPAGYDEARYDAVISACALERDLEILPAGDMTEIGEKGVSLSGGQRARVALARAIYSPARTILLDDPLAAVDMHTARHLVEHCFGGPLMAGRTIILVTHHVSLCLPLAEYLVEIGGGRLERHGSVAELKKRGILDDIKHEPEEWVEEPSEKVINDVDGLPSGTNSGDKTPSSSTNVAESNQNPDLDTKAKPSWKLSTAELGKLVDEEARAEGRVSWDTYKTYIKAAGYWTWFTTVLLMILIRAVQILDQFYLSKWGEAYNHPTSNATSILASIWEPVTQTKVRGPPLNLTSSGSLAPILDSLPPPDENVRPWLLIYFGISLLGAFTVLGFISLGFYSSLQASRSLFTHMLHRLSRAPARFYDVTPVGRILNRFVADMGAIDGAVNNSARSAIGGALSFVSSFGVIVYVVPMFAPIALFIAWLYIRLAPPYVRTSRDLRRLESISLSPAFAGFDELLHGLIHVRAFGVEQRYQNRFYKRVDTFQAFDHSYWLVAFWLRWRYDCLGSVVVYLTTIFAITAGVSTGFSAVVILNAGIFAEASRQLVKVLAQVELDFNSVERVGEYLNVAQEAPAIIENRRPPAYWPSSTSGIMVNDLWVRYSANSPDVLRGLSFQIAPGEKIGVVGRTGSGKTTLCAAFLRIIEAHRGQIIVDGIDISTIGLEDLRTRLTVVSQDVALFEGSVRFNLDPFDEHSDQECWDVLQRCHLVAQSTRTSEGGPLSKKRKALFDSLESPISFGGSSLSAGQRQLVALARAMLRRSQIVLTDEATSAIDLDLDDQIQQTIREELGDATVITIAHRLRTVIEYDRILVLSHGEIVEFDSPAELLRRNGAFAALCRGSADWEQLKSLVKEP</sequence>
<dbReference type="PROSITE" id="PS50893">
    <property type="entry name" value="ABC_TRANSPORTER_2"/>
    <property type="match status" value="2"/>
</dbReference>
<reference evidence="13" key="2">
    <citation type="submission" date="2015-01" db="EMBL/GenBank/DDBJ databases">
        <title>Evolutionary Origins and Diversification of the Mycorrhizal Mutualists.</title>
        <authorList>
            <consortium name="DOE Joint Genome Institute"/>
            <consortium name="Mycorrhizal Genomics Consortium"/>
            <person name="Kohler A."/>
            <person name="Kuo A."/>
            <person name="Nagy L.G."/>
            <person name="Floudas D."/>
            <person name="Copeland A."/>
            <person name="Barry K.W."/>
            <person name="Cichocki N."/>
            <person name="Veneault-Fourrey C."/>
            <person name="LaButti K."/>
            <person name="Lindquist E.A."/>
            <person name="Lipzen A."/>
            <person name="Lundell T."/>
            <person name="Morin E."/>
            <person name="Murat C."/>
            <person name="Riley R."/>
            <person name="Ohm R."/>
            <person name="Sun H."/>
            <person name="Tunlid A."/>
            <person name="Henrissat B."/>
            <person name="Grigoriev I.V."/>
            <person name="Hibbett D.S."/>
            <person name="Martin F."/>
        </authorList>
    </citation>
    <scope>NUCLEOTIDE SEQUENCE [LARGE SCALE GENOMIC DNA]</scope>
    <source>
        <strain evidence="13">MAFF 305830</strain>
    </source>
</reference>
<protein>
    <submittedName>
        <fullName evidence="12">Uncharacterized protein</fullName>
    </submittedName>
</protein>
<feature type="domain" description="ABC transmembrane type-1" evidence="11">
    <location>
        <begin position="340"/>
        <end position="644"/>
    </location>
</feature>
<dbReference type="STRING" id="933852.A0A0C2XGJ4"/>
<keyword evidence="2" id="KW-0813">Transport</keyword>
<feature type="compositionally biased region" description="Basic and acidic residues" evidence="8">
    <location>
        <begin position="998"/>
        <end position="1008"/>
    </location>
</feature>
<organism evidence="12 13">
    <name type="scientific">Serendipita vermifera MAFF 305830</name>
    <dbReference type="NCBI Taxonomy" id="933852"/>
    <lineage>
        <taxon>Eukaryota</taxon>
        <taxon>Fungi</taxon>
        <taxon>Dikarya</taxon>
        <taxon>Basidiomycota</taxon>
        <taxon>Agaricomycotina</taxon>
        <taxon>Agaricomycetes</taxon>
        <taxon>Sebacinales</taxon>
        <taxon>Serendipitaceae</taxon>
        <taxon>Serendipita</taxon>
    </lineage>
</organism>
<dbReference type="Gene3D" id="1.20.1560.10">
    <property type="entry name" value="ABC transporter type 1, transmembrane domain"/>
    <property type="match status" value="2"/>
</dbReference>
<dbReference type="PROSITE" id="PS00211">
    <property type="entry name" value="ABC_TRANSPORTER_1"/>
    <property type="match status" value="2"/>
</dbReference>
<feature type="transmembrane region" description="Helical" evidence="9">
    <location>
        <begin position="29"/>
        <end position="51"/>
    </location>
</feature>
<evidence type="ECO:0000313" key="13">
    <source>
        <dbReference type="Proteomes" id="UP000054097"/>
    </source>
</evidence>
<feature type="transmembrane region" description="Helical" evidence="9">
    <location>
        <begin position="1249"/>
        <end position="1278"/>
    </location>
</feature>
<dbReference type="InterPro" id="IPR011527">
    <property type="entry name" value="ABC1_TM_dom"/>
</dbReference>
<feature type="compositionally biased region" description="Polar residues" evidence="8">
    <location>
        <begin position="1015"/>
        <end position="1038"/>
    </location>
</feature>
<feature type="transmembrane region" description="Helical" evidence="9">
    <location>
        <begin position="176"/>
        <end position="195"/>
    </location>
</feature>
<feature type="transmembrane region" description="Helical" evidence="9">
    <location>
        <begin position="107"/>
        <end position="129"/>
    </location>
</feature>
<evidence type="ECO:0000313" key="12">
    <source>
        <dbReference type="EMBL" id="KIM28242.1"/>
    </source>
</evidence>
<evidence type="ECO:0000259" key="10">
    <source>
        <dbReference type="PROSITE" id="PS50893"/>
    </source>
</evidence>
<dbReference type="PROSITE" id="PS50929">
    <property type="entry name" value="ABC_TM1F"/>
    <property type="match status" value="2"/>
</dbReference>
<feature type="transmembrane region" description="Helical" evidence="9">
    <location>
        <begin position="1167"/>
        <end position="1190"/>
    </location>
</feature>
<dbReference type="CDD" id="cd18604">
    <property type="entry name" value="ABC_6TM_VMR1_D2_like"/>
    <property type="match status" value="1"/>
</dbReference>
<accession>A0A0C2XGJ4</accession>
<dbReference type="PANTHER" id="PTHR24223:SF415">
    <property type="entry name" value="FI20190P1"/>
    <property type="match status" value="1"/>
</dbReference>
<dbReference type="CDD" id="cd03250">
    <property type="entry name" value="ABCC_MRP_domain1"/>
    <property type="match status" value="1"/>
</dbReference>
<keyword evidence="13" id="KW-1185">Reference proteome</keyword>
<comment type="subcellular location">
    <subcellularLocation>
        <location evidence="1">Membrane</location>
    </subcellularLocation>
</comment>
<dbReference type="CDD" id="cd03244">
    <property type="entry name" value="ABCC_MRP_domain2"/>
    <property type="match status" value="1"/>
</dbReference>
<feature type="transmembrane region" description="Helical" evidence="9">
    <location>
        <begin position="483"/>
        <end position="501"/>
    </location>
</feature>
<feature type="transmembrane region" description="Helical" evidence="9">
    <location>
        <begin position="1360"/>
        <end position="1384"/>
    </location>
</feature>
<dbReference type="InterPro" id="IPR050173">
    <property type="entry name" value="ABC_transporter_C-like"/>
</dbReference>
<dbReference type="Pfam" id="PF00005">
    <property type="entry name" value="ABC_tran"/>
    <property type="match status" value="2"/>
</dbReference>
<gene>
    <name evidence="12" type="ORF">M408DRAFT_329592</name>
</gene>
<dbReference type="InterPro" id="IPR027417">
    <property type="entry name" value="P-loop_NTPase"/>
</dbReference>
<feature type="transmembrane region" description="Helical" evidence="9">
    <location>
        <begin position="1082"/>
        <end position="1101"/>
    </location>
</feature>
<feature type="transmembrane region" description="Helical" evidence="9">
    <location>
        <begin position="201"/>
        <end position="220"/>
    </location>
</feature>
<dbReference type="GO" id="GO:0016887">
    <property type="term" value="F:ATP hydrolysis activity"/>
    <property type="evidence" value="ECO:0007669"/>
    <property type="project" value="InterPro"/>
</dbReference>
<dbReference type="SUPFAM" id="SSF90123">
    <property type="entry name" value="ABC transporter transmembrane region"/>
    <property type="match status" value="2"/>
</dbReference>
<keyword evidence="6 9" id="KW-1133">Transmembrane helix</keyword>
<dbReference type="EMBL" id="KN824294">
    <property type="protein sequence ID" value="KIM28242.1"/>
    <property type="molecule type" value="Genomic_DNA"/>
</dbReference>
<proteinExistence type="predicted"/>
<evidence type="ECO:0000256" key="8">
    <source>
        <dbReference type="SAM" id="MobiDB-lite"/>
    </source>
</evidence>
<feature type="transmembrane region" description="Helical" evidence="9">
    <location>
        <begin position="507"/>
        <end position="530"/>
    </location>
</feature>
<dbReference type="HOGENOM" id="CLU_000604_27_0_1"/>
<dbReference type="FunFam" id="3.40.50.300:FF:001354">
    <property type="entry name" value="ATP-binding cassette (ABC) transporter, putative"/>
    <property type="match status" value="1"/>
</dbReference>
<name>A0A0C2XGJ4_SERVB</name>
<evidence type="ECO:0000256" key="1">
    <source>
        <dbReference type="ARBA" id="ARBA00004370"/>
    </source>
</evidence>
<evidence type="ECO:0000259" key="11">
    <source>
        <dbReference type="PROSITE" id="PS50929"/>
    </source>
</evidence>
<dbReference type="GO" id="GO:0005524">
    <property type="term" value="F:ATP binding"/>
    <property type="evidence" value="ECO:0007669"/>
    <property type="project" value="UniProtKB-KW"/>
</dbReference>